<protein>
    <recommendedName>
        <fullName evidence="4">F-box domain-containing protein</fullName>
    </recommendedName>
</protein>
<dbReference type="AlphaFoldDB" id="A0A8H5GMK0"/>
<comment type="caution">
    <text evidence="2">The sequence shown here is derived from an EMBL/GenBank/DDBJ whole genome shotgun (WGS) entry which is preliminary data.</text>
</comment>
<dbReference type="InterPro" id="IPR021851">
    <property type="entry name" value="DUF3455"/>
</dbReference>
<accession>A0A8H5GMK0</accession>
<evidence type="ECO:0000313" key="2">
    <source>
        <dbReference type="EMBL" id="KAF5367514.1"/>
    </source>
</evidence>
<dbReference type="EMBL" id="JAACJM010000019">
    <property type="protein sequence ID" value="KAF5367514.1"/>
    <property type="molecule type" value="Genomic_DNA"/>
</dbReference>
<gene>
    <name evidence="2" type="ORF">D9758_003768</name>
</gene>
<dbReference type="Pfam" id="PF11937">
    <property type="entry name" value="DUF3455"/>
    <property type="match status" value="1"/>
</dbReference>
<sequence>MQLLIPLLFTSMALAVPTRRSCDVSSAVVDVPANSALTPPTHQVSFLALGVGTQNYTCTSAGSYTTAGAVAEVFDVSCLYGTETLSELPSAALQCWEQLPASADASTAIQCLPSAASSILGQHYFVTNPVTGSGISPKWDFTSAAFAGNSDAFVIAARAAGITAPTGSSDVDWLFLTNVKGSLANEIYRTDTRGGQPPASCTPGSAPITVKYTALYLTLGGGISLKMSNLNLAGNLHTLLSGLQVTNDLNAPSQPTSMANYEHELSLLENLPDELLLKILEISWTADFFKFQLALDTEERVKPPQAFSPVFGIRFEDINLRHPAYYLTLVSKRLRNIYLPVLFRKVEFRYAHIMNLFRHVHFNTRSLSLSSSSSPGEHDNSFESFCNFHQSFRLLLLHLLHSESCPQLQFLEYPFADLDLQGRWAEQSQTETERLEVFHAIEHHPSDDLRVFCPCPSSALTALVSRQGRHARSNSELPLQGYPSLNRLLLEIDIGRLVMMNAPAAGTDCDETTPYNFILSLIQRGVQAVKVDFGHRTHATGGLTFGNQSHHHHIPSLSLWLQPTYTGLRELPSLSLKALALGSESGRGGRCQWVDLQNFISRHPLLERVTLYRPWPDAHSDTSTSINRVGVEQMVVVRNRLKDSWDAWKVQEISLTIHHEPNMACVEKRRRLTSHELAEEEMNRFSELGRALPGPGELRRLDIRCRHLGSSNVRYFNNSNLDNDSDLHITFTGECDLFVDERRVLQAIQTIYDSHASKRAQKSSG</sequence>
<name>A0A8H5GMK0_9AGAR</name>
<feature type="chain" id="PRO_5034261187" description="F-box domain-containing protein" evidence="1">
    <location>
        <begin position="16"/>
        <end position="765"/>
    </location>
</feature>
<organism evidence="2 3">
    <name type="scientific">Tetrapyrgos nigripes</name>
    <dbReference type="NCBI Taxonomy" id="182062"/>
    <lineage>
        <taxon>Eukaryota</taxon>
        <taxon>Fungi</taxon>
        <taxon>Dikarya</taxon>
        <taxon>Basidiomycota</taxon>
        <taxon>Agaricomycotina</taxon>
        <taxon>Agaricomycetes</taxon>
        <taxon>Agaricomycetidae</taxon>
        <taxon>Agaricales</taxon>
        <taxon>Marasmiineae</taxon>
        <taxon>Marasmiaceae</taxon>
        <taxon>Tetrapyrgos</taxon>
    </lineage>
</organism>
<dbReference type="Proteomes" id="UP000559256">
    <property type="component" value="Unassembled WGS sequence"/>
</dbReference>
<evidence type="ECO:0000313" key="3">
    <source>
        <dbReference type="Proteomes" id="UP000559256"/>
    </source>
</evidence>
<dbReference type="PANTHER" id="PTHR35567:SF1">
    <property type="entry name" value="CONSERVED FUNGAL PROTEIN (AFU_ORTHOLOGUE AFUA_1G14230)"/>
    <property type="match status" value="1"/>
</dbReference>
<proteinExistence type="predicted"/>
<evidence type="ECO:0000256" key="1">
    <source>
        <dbReference type="SAM" id="SignalP"/>
    </source>
</evidence>
<keyword evidence="3" id="KW-1185">Reference proteome</keyword>
<evidence type="ECO:0008006" key="4">
    <source>
        <dbReference type="Google" id="ProtNLM"/>
    </source>
</evidence>
<feature type="signal peptide" evidence="1">
    <location>
        <begin position="1"/>
        <end position="15"/>
    </location>
</feature>
<dbReference type="OrthoDB" id="1859733at2759"/>
<reference evidence="2 3" key="1">
    <citation type="journal article" date="2020" name="ISME J.">
        <title>Uncovering the hidden diversity of litter-decomposition mechanisms in mushroom-forming fungi.</title>
        <authorList>
            <person name="Floudas D."/>
            <person name="Bentzer J."/>
            <person name="Ahren D."/>
            <person name="Johansson T."/>
            <person name="Persson P."/>
            <person name="Tunlid A."/>
        </authorList>
    </citation>
    <scope>NUCLEOTIDE SEQUENCE [LARGE SCALE GENOMIC DNA]</scope>
    <source>
        <strain evidence="2 3">CBS 291.85</strain>
    </source>
</reference>
<keyword evidence="1" id="KW-0732">Signal</keyword>
<dbReference type="PANTHER" id="PTHR35567">
    <property type="entry name" value="MALATE DEHYDROGENASE (AFU_ORTHOLOGUE AFUA_2G13800)"/>
    <property type="match status" value="1"/>
</dbReference>